<feature type="compositionally biased region" description="Basic residues" evidence="1">
    <location>
        <begin position="116"/>
        <end position="126"/>
    </location>
</feature>
<name>A2X0U5_ORYSI</name>
<sequence>MATAAATGVRLGKVGSEGLMRASMKSLLSDSSSASGKNMVGQMDSRRRRAFGSRRVAQAQQQVRCCRIRRHFLIDNCGELLEENLAQQSSAMAAKDASVALGDSDRNGGRRSGGARQRRQLRRGAR</sequence>
<accession>A2X0U5</accession>
<keyword evidence="3" id="KW-1185">Reference proteome</keyword>
<dbReference type="Proteomes" id="UP000007015">
    <property type="component" value="Chromosome 2"/>
</dbReference>
<feature type="region of interest" description="Disordered" evidence="1">
    <location>
        <begin position="27"/>
        <end position="53"/>
    </location>
</feature>
<evidence type="ECO:0000256" key="1">
    <source>
        <dbReference type="SAM" id="MobiDB-lite"/>
    </source>
</evidence>
<proteinExistence type="predicted"/>
<organism evidence="2 3">
    <name type="scientific">Oryza sativa subsp. indica</name>
    <name type="common">Rice</name>
    <dbReference type="NCBI Taxonomy" id="39946"/>
    <lineage>
        <taxon>Eukaryota</taxon>
        <taxon>Viridiplantae</taxon>
        <taxon>Streptophyta</taxon>
        <taxon>Embryophyta</taxon>
        <taxon>Tracheophyta</taxon>
        <taxon>Spermatophyta</taxon>
        <taxon>Magnoliopsida</taxon>
        <taxon>Liliopsida</taxon>
        <taxon>Poales</taxon>
        <taxon>Poaceae</taxon>
        <taxon>BOP clade</taxon>
        <taxon>Oryzoideae</taxon>
        <taxon>Oryzeae</taxon>
        <taxon>Oryzinae</taxon>
        <taxon>Oryza</taxon>
        <taxon>Oryza sativa</taxon>
    </lineage>
</organism>
<dbReference type="Gramene" id="BGIOSGA007142-TA">
    <property type="protein sequence ID" value="BGIOSGA007142-PA"/>
    <property type="gene ID" value="BGIOSGA007142"/>
</dbReference>
<evidence type="ECO:0000313" key="3">
    <source>
        <dbReference type="Proteomes" id="UP000007015"/>
    </source>
</evidence>
<dbReference type="AlphaFoldDB" id="A2X0U5"/>
<dbReference type="EMBL" id="CM000127">
    <property type="protein sequence ID" value="EAY84455.1"/>
    <property type="molecule type" value="Genomic_DNA"/>
</dbReference>
<reference evidence="2 3" key="1">
    <citation type="journal article" date="2005" name="PLoS Biol.">
        <title>The genomes of Oryza sativa: a history of duplications.</title>
        <authorList>
            <person name="Yu J."/>
            <person name="Wang J."/>
            <person name="Lin W."/>
            <person name="Li S."/>
            <person name="Li H."/>
            <person name="Zhou J."/>
            <person name="Ni P."/>
            <person name="Dong W."/>
            <person name="Hu S."/>
            <person name="Zeng C."/>
            <person name="Zhang J."/>
            <person name="Zhang Y."/>
            <person name="Li R."/>
            <person name="Xu Z."/>
            <person name="Li S."/>
            <person name="Li X."/>
            <person name="Zheng H."/>
            <person name="Cong L."/>
            <person name="Lin L."/>
            <person name="Yin J."/>
            <person name="Geng J."/>
            <person name="Li G."/>
            <person name="Shi J."/>
            <person name="Liu J."/>
            <person name="Lv H."/>
            <person name="Li J."/>
            <person name="Wang J."/>
            <person name="Deng Y."/>
            <person name="Ran L."/>
            <person name="Shi X."/>
            <person name="Wang X."/>
            <person name="Wu Q."/>
            <person name="Li C."/>
            <person name="Ren X."/>
            <person name="Wang J."/>
            <person name="Wang X."/>
            <person name="Li D."/>
            <person name="Liu D."/>
            <person name="Zhang X."/>
            <person name="Ji Z."/>
            <person name="Zhao W."/>
            <person name="Sun Y."/>
            <person name="Zhang Z."/>
            <person name="Bao J."/>
            <person name="Han Y."/>
            <person name="Dong L."/>
            <person name="Ji J."/>
            <person name="Chen P."/>
            <person name="Wu S."/>
            <person name="Liu J."/>
            <person name="Xiao Y."/>
            <person name="Bu D."/>
            <person name="Tan J."/>
            <person name="Yang L."/>
            <person name="Ye C."/>
            <person name="Zhang J."/>
            <person name="Xu J."/>
            <person name="Zhou Y."/>
            <person name="Yu Y."/>
            <person name="Zhang B."/>
            <person name="Zhuang S."/>
            <person name="Wei H."/>
            <person name="Liu B."/>
            <person name="Lei M."/>
            <person name="Yu H."/>
            <person name="Li Y."/>
            <person name="Xu H."/>
            <person name="Wei S."/>
            <person name="He X."/>
            <person name="Fang L."/>
            <person name="Zhang Z."/>
            <person name="Zhang Y."/>
            <person name="Huang X."/>
            <person name="Su Z."/>
            <person name="Tong W."/>
            <person name="Li J."/>
            <person name="Tong Z."/>
            <person name="Li S."/>
            <person name="Ye J."/>
            <person name="Wang L."/>
            <person name="Fang L."/>
            <person name="Lei T."/>
            <person name="Chen C."/>
            <person name="Chen H."/>
            <person name="Xu Z."/>
            <person name="Li H."/>
            <person name="Huang H."/>
            <person name="Zhang F."/>
            <person name="Xu H."/>
            <person name="Li N."/>
            <person name="Zhao C."/>
            <person name="Li S."/>
            <person name="Dong L."/>
            <person name="Huang Y."/>
            <person name="Li L."/>
            <person name="Xi Y."/>
            <person name="Qi Q."/>
            <person name="Li W."/>
            <person name="Zhang B."/>
            <person name="Hu W."/>
            <person name="Zhang Y."/>
            <person name="Tian X."/>
            <person name="Jiao Y."/>
            <person name="Liang X."/>
            <person name="Jin J."/>
            <person name="Gao L."/>
            <person name="Zheng W."/>
            <person name="Hao B."/>
            <person name="Liu S."/>
            <person name="Wang W."/>
            <person name="Yuan L."/>
            <person name="Cao M."/>
            <person name="McDermott J."/>
            <person name="Samudrala R."/>
            <person name="Wang J."/>
            <person name="Wong G.K."/>
            <person name="Yang H."/>
        </authorList>
    </citation>
    <scope>NUCLEOTIDE SEQUENCE [LARGE SCALE GENOMIC DNA]</scope>
    <source>
        <strain evidence="3">cv. 93-11</strain>
    </source>
</reference>
<protein>
    <submittedName>
        <fullName evidence="2">Uncharacterized protein</fullName>
    </submittedName>
</protein>
<evidence type="ECO:0000313" key="2">
    <source>
        <dbReference type="EMBL" id="EAY84455.1"/>
    </source>
</evidence>
<gene>
    <name evidence="2" type="ORF">OsI_05830</name>
</gene>
<feature type="region of interest" description="Disordered" evidence="1">
    <location>
        <begin position="92"/>
        <end position="126"/>
    </location>
</feature>
<dbReference type="HOGENOM" id="CLU_1985268_0_0_1"/>